<sequence length="67" mass="6986">MAMRRGGDRWKKGIHKTSEPVALLLNLLESFCFGERSVAGASEVKTSEAMLQACAGGGSGLSADAET</sequence>
<evidence type="ECO:0000313" key="2">
    <source>
        <dbReference type="Proteomes" id="UP000255233"/>
    </source>
</evidence>
<dbReference type="AlphaFoldDB" id="A0A379MQ87"/>
<keyword evidence="2" id="KW-1185">Reference proteome</keyword>
<evidence type="ECO:0000313" key="1">
    <source>
        <dbReference type="EMBL" id="SUE33040.1"/>
    </source>
</evidence>
<protein>
    <submittedName>
        <fullName evidence="1">Uncharacterized protein</fullName>
    </submittedName>
</protein>
<name>A0A379MQ87_9BACT</name>
<organism evidence="1 2">
    <name type="scientific">Rikenella microfusus</name>
    <dbReference type="NCBI Taxonomy" id="28139"/>
    <lineage>
        <taxon>Bacteria</taxon>
        <taxon>Pseudomonadati</taxon>
        <taxon>Bacteroidota</taxon>
        <taxon>Bacteroidia</taxon>
        <taxon>Bacteroidales</taxon>
        <taxon>Rikenellaceae</taxon>
        <taxon>Rikenella</taxon>
    </lineage>
</organism>
<dbReference type="STRING" id="880526.GCA_000427365_01207"/>
<dbReference type="EMBL" id="UGVL01000001">
    <property type="protein sequence ID" value="SUE33040.1"/>
    <property type="molecule type" value="Genomic_DNA"/>
</dbReference>
<reference evidence="1 2" key="1">
    <citation type="submission" date="2018-06" db="EMBL/GenBank/DDBJ databases">
        <authorList>
            <consortium name="Pathogen Informatics"/>
            <person name="Doyle S."/>
        </authorList>
    </citation>
    <scope>NUCLEOTIDE SEQUENCE [LARGE SCALE GENOMIC DNA]</scope>
    <source>
        <strain evidence="1 2">NCTC11190</strain>
    </source>
</reference>
<dbReference type="Proteomes" id="UP000255233">
    <property type="component" value="Unassembled WGS sequence"/>
</dbReference>
<gene>
    <name evidence="1" type="ORF">NCTC11190_00235</name>
</gene>
<proteinExistence type="predicted"/>
<accession>A0A379MQ87</accession>